<dbReference type="AlphaFoldDB" id="A0A518CGK7"/>
<sequence>MFAIVSLVLIIIISMIVVRVATVALTLTGLSNELARFQARSAFTSTGFTTSETEKVMRHPVRRRIIMMLMLFGNAGIVTAVSSLILSFIDADMTPAFWLRIFALIFSVTILWMVSHSAWIDNHISEFIKWALQRWTDLELRDYAGLLHLTDDYIVVEMSVQEDDWLADQSLIRLKLTDEGVLVLGIERADGVYIGAPRGDTVLGVNDVLLLYGKAGTLKNLDERCKGAEGNWEHHKAVEQQQQVILSEQEEQELHEKPAP</sequence>
<feature type="transmembrane region" description="Helical" evidence="1">
    <location>
        <begin position="6"/>
        <end position="30"/>
    </location>
</feature>
<keyword evidence="4" id="KW-1185">Reference proteome</keyword>
<dbReference type="GO" id="GO:0006813">
    <property type="term" value="P:potassium ion transport"/>
    <property type="evidence" value="ECO:0007669"/>
    <property type="project" value="InterPro"/>
</dbReference>
<reference evidence="3 4" key="1">
    <citation type="submission" date="2019-02" db="EMBL/GenBank/DDBJ databases">
        <title>Deep-cultivation of Planctomycetes and their phenomic and genomic characterization uncovers novel biology.</title>
        <authorList>
            <person name="Wiegand S."/>
            <person name="Jogler M."/>
            <person name="Boedeker C."/>
            <person name="Pinto D."/>
            <person name="Vollmers J."/>
            <person name="Rivas-Marin E."/>
            <person name="Kohn T."/>
            <person name="Peeters S.H."/>
            <person name="Heuer A."/>
            <person name="Rast P."/>
            <person name="Oberbeckmann S."/>
            <person name="Bunk B."/>
            <person name="Jeske O."/>
            <person name="Meyerdierks A."/>
            <person name="Storesund J.E."/>
            <person name="Kallscheuer N."/>
            <person name="Luecker S."/>
            <person name="Lage O.M."/>
            <person name="Pohl T."/>
            <person name="Merkel B.J."/>
            <person name="Hornburger P."/>
            <person name="Mueller R.-W."/>
            <person name="Bruemmer F."/>
            <person name="Labrenz M."/>
            <person name="Spormann A.M."/>
            <person name="Op den Camp H."/>
            <person name="Overmann J."/>
            <person name="Amann R."/>
            <person name="Jetten M.S.M."/>
            <person name="Mascher T."/>
            <person name="Medema M.H."/>
            <person name="Devos D.P."/>
            <person name="Kaster A.-K."/>
            <person name="Ovreas L."/>
            <person name="Rohde M."/>
            <person name="Galperin M.Y."/>
            <person name="Jogler C."/>
        </authorList>
    </citation>
    <scope>NUCLEOTIDE SEQUENCE [LARGE SCALE GENOMIC DNA]</scope>
    <source>
        <strain evidence="3 4">Pla110</strain>
    </source>
</reference>
<dbReference type="Proteomes" id="UP000317178">
    <property type="component" value="Chromosome"/>
</dbReference>
<dbReference type="RefSeq" id="WP_144992043.1">
    <property type="nucleotide sequence ID" value="NZ_CP036281.1"/>
</dbReference>
<keyword evidence="1" id="KW-0472">Membrane</keyword>
<evidence type="ECO:0000313" key="3">
    <source>
        <dbReference type="EMBL" id="QDU78362.1"/>
    </source>
</evidence>
<dbReference type="EMBL" id="CP036281">
    <property type="protein sequence ID" value="QDU78362.1"/>
    <property type="molecule type" value="Genomic_DNA"/>
</dbReference>
<gene>
    <name evidence="3" type="ORF">Pla110_00630</name>
</gene>
<feature type="transmembrane region" description="Helical" evidence="1">
    <location>
        <begin position="95"/>
        <end position="114"/>
    </location>
</feature>
<evidence type="ECO:0000259" key="2">
    <source>
        <dbReference type="PROSITE" id="PS51202"/>
    </source>
</evidence>
<proteinExistence type="predicted"/>
<dbReference type="Gene3D" id="3.30.70.1450">
    <property type="entry name" value="Regulator of K+ conductance, C-terminal domain"/>
    <property type="match status" value="1"/>
</dbReference>
<dbReference type="SUPFAM" id="SSF116726">
    <property type="entry name" value="TrkA C-terminal domain-like"/>
    <property type="match status" value="1"/>
</dbReference>
<dbReference type="KEGG" id="plon:Pla110_00630"/>
<keyword evidence="1" id="KW-1133">Transmembrane helix</keyword>
<feature type="transmembrane region" description="Helical" evidence="1">
    <location>
        <begin position="65"/>
        <end position="89"/>
    </location>
</feature>
<dbReference type="InterPro" id="IPR036721">
    <property type="entry name" value="RCK_C_sf"/>
</dbReference>
<evidence type="ECO:0000256" key="1">
    <source>
        <dbReference type="SAM" id="Phobius"/>
    </source>
</evidence>
<dbReference type="Pfam" id="PF02080">
    <property type="entry name" value="TrkA_C"/>
    <property type="match status" value="1"/>
</dbReference>
<evidence type="ECO:0000313" key="4">
    <source>
        <dbReference type="Proteomes" id="UP000317178"/>
    </source>
</evidence>
<name>A0A518CGK7_9PLAN</name>
<dbReference type="InterPro" id="IPR006037">
    <property type="entry name" value="RCK_C"/>
</dbReference>
<organism evidence="3 4">
    <name type="scientific">Polystyrenella longa</name>
    <dbReference type="NCBI Taxonomy" id="2528007"/>
    <lineage>
        <taxon>Bacteria</taxon>
        <taxon>Pseudomonadati</taxon>
        <taxon>Planctomycetota</taxon>
        <taxon>Planctomycetia</taxon>
        <taxon>Planctomycetales</taxon>
        <taxon>Planctomycetaceae</taxon>
        <taxon>Polystyrenella</taxon>
    </lineage>
</organism>
<keyword evidence="1" id="KW-0812">Transmembrane</keyword>
<feature type="domain" description="RCK C-terminal" evidence="2">
    <location>
        <begin position="141"/>
        <end position="227"/>
    </location>
</feature>
<accession>A0A518CGK7</accession>
<dbReference type="PROSITE" id="PS51202">
    <property type="entry name" value="RCK_C"/>
    <property type="match status" value="1"/>
</dbReference>
<dbReference type="GO" id="GO:0008324">
    <property type="term" value="F:monoatomic cation transmembrane transporter activity"/>
    <property type="evidence" value="ECO:0007669"/>
    <property type="project" value="InterPro"/>
</dbReference>
<dbReference type="OrthoDB" id="369355at2"/>
<protein>
    <submittedName>
        <fullName evidence="3">TrkA-C domain protein</fullName>
    </submittedName>
</protein>